<evidence type="ECO:0000313" key="8">
    <source>
        <dbReference type="Proteomes" id="UP001163726"/>
    </source>
</evidence>
<evidence type="ECO:0000256" key="5">
    <source>
        <dbReference type="ARBA" id="ARBA00022691"/>
    </source>
</evidence>
<dbReference type="SUPFAM" id="SSF53335">
    <property type="entry name" value="S-adenosyl-L-methionine-dependent methyltransferases"/>
    <property type="match status" value="1"/>
</dbReference>
<comment type="similarity">
    <text evidence="6">Belongs to the methyltransferase superfamily. METTL16/RlmF family.</text>
</comment>
<organism evidence="7 8">
    <name type="scientific">Catenovulum adriaticum</name>
    <dbReference type="NCBI Taxonomy" id="2984846"/>
    <lineage>
        <taxon>Bacteria</taxon>
        <taxon>Pseudomonadati</taxon>
        <taxon>Pseudomonadota</taxon>
        <taxon>Gammaproteobacteria</taxon>
        <taxon>Alteromonadales</taxon>
        <taxon>Alteromonadaceae</taxon>
        <taxon>Catenovulum</taxon>
    </lineage>
</organism>
<keyword evidence="5 6" id="KW-0949">S-adenosyl-L-methionine</keyword>
<accession>A0ABY7AI26</accession>
<keyword evidence="1 6" id="KW-0963">Cytoplasm</keyword>
<keyword evidence="4 6" id="KW-0808">Transferase</keyword>
<evidence type="ECO:0000256" key="3">
    <source>
        <dbReference type="ARBA" id="ARBA00022603"/>
    </source>
</evidence>
<dbReference type="InterPro" id="IPR010286">
    <property type="entry name" value="METTL16/RlmF"/>
</dbReference>
<keyword evidence="3 6" id="KW-0489">Methyltransferase</keyword>
<evidence type="ECO:0000256" key="4">
    <source>
        <dbReference type="ARBA" id="ARBA00022679"/>
    </source>
</evidence>
<gene>
    <name evidence="6 7" type="primary">rlmF</name>
    <name evidence="7" type="ORF">OLW01_07145</name>
</gene>
<dbReference type="NCBIfam" id="NF008725">
    <property type="entry name" value="PRK11727.1"/>
    <property type="match status" value="1"/>
</dbReference>
<dbReference type="PIRSF" id="PIRSF029038">
    <property type="entry name" value="Mtase_YbiN_prd"/>
    <property type="match status" value="1"/>
</dbReference>
<dbReference type="Proteomes" id="UP001163726">
    <property type="component" value="Chromosome"/>
</dbReference>
<proteinExistence type="inferred from homology"/>
<reference evidence="7" key="1">
    <citation type="submission" date="2022-10" db="EMBL/GenBank/DDBJ databases">
        <title>Catenovulum adriacola sp. nov. isolated in the Harbour of Susak.</title>
        <authorList>
            <person name="Schoch T."/>
            <person name="Reich S.J."/>
            <person name="Stoeferle S."/>
            <person name="Flaiz M."/>
            <person name="Kazda M."/>
            <person name="Riedel C.U."/>
            <person name="Duerre P."/>
        </authorList>
    </citation>
    <scope>NUCLEOTIDE SEQUENCE</scope>
    <source>
        <strain evidence="7">TS8</strain>
    </source>
</reference>
<sequence length="302" mass="34541">MLPLIMHPNNLHQARYPIEKLVAVCSQLKKHIKLTPNNEKTIDFSQPEAVFWLNKALLQYYYKIDFWQLPKGYLCPPIPGRADYLHYVADLLASSTENQQIPRGKQVKVVDIGTGANCIYPLLGEALFGWQFIATDIDPVSVKNATQLLTQNKCISQVKQQTSSNLIFEGILNKENVFATMCNPPFYQSLKQAEQVNLRKQQKLNQNRLKKGLPALKLVKGRNFGGQQAELWCEGGELTFLTTMINESKKYASQVKWFTSLVSDKANLFPLKRRLKELNAKQIKEINMGQGQKISRILVWQF</sequence>
<dbReference type="GO" id="GO:0052907">
    <property type="term" value="F:23S rRNA (adenine(1618)-N(6))-methyltransferase activity"/>
    <property type="evidence" value="ECO:0007669"/>
    <property type="project" value="UniProtKB-EC"/>
</dbReference>
<dbReference type="Pfam" id="PF05971">
    <property type="entry name" value="Methyltransf_10"/>
    <property type="match status" value="1"/>
</dbReference>
<dbReference type="EMBL" id="CP109965">
    <property type="protein sequence ID" value="WAJ68970.1"/>
    <property type="molecule type" value="Genomic_DNA"/>
</dbReference>
<evidence type="ECO:0000256" key="2">
    <source>
        <dbReference type="ARBA" id="ARBA00022552"/>
    </source>
</evidence>
<dbReference type="InterPro" id="IPR029063">
    <property type="entry name" value="SAM-dependent_MTases_sf"/>
</dbReference>
<comment type="function">
    <text evidence="6">Specifically methylates the adenine in position 1618 of 23S rRNA.</text>
</comment>
<dbReference type="EC" id="2.1.1.181" evidence="6"/>
<evidence type="ECO:0000313" key="7">
    <source>
        <dbReference type="EMBL" id="WAJ68970.1"/>
    </source>
</evidence>
<dbReference type="InterPro" id="IPR016909">
    <property type="entry name" value="rRNA_lsu_MeTfrase_F"/>
</dbReference>
<comment type="catalytic activity">
    <reaction evidence="6">
        <text>adenosine(1618) in 23S rRNA + S-adenosyl-L-methionine = N(6)-methyladenosine(1618) in 23S rRNA + S-adenosyl-L-homocysteine + H(+)</text>
        <dbReference type="Rhea" id="RHEA:16497"/>
        <dbReference type="Rhea" id="RHEA-COMP:10229"/>
        <dbReference type="Rhea" id="RHEA-COMP:10231"/>
        <dbReference type="ChEBI" id="CHEBI:15378"/>
        <dbReference type="ChEBI" id="CHEBI:57856"/>
        <dbReference type="ChEBI" id="CHEBI:59789"/>
        <dbReference type="ChEBI" id="CHEBI:74411"/>
        <dbReference type="ChEBI" id="CHEBI:74449"/>
        <dbReference type="EC" id="2.1.1.181"/>
    </reaction>
</comment>
<protein>
    <recommendedName>
        <fullName evidence="6">Ribosomal RNA large subunit methyltransferase F</fullName>
        <ecNumber evidence="6">2.1.1.181</ecNumber>
    </recommendedName>
    <alternativeName>
        <fullName evidence="6">23S rRNA mA1618 methyltransferase</fullName>
    </alternativeName>
    <alternativeName>
        <fullName evidence="6">rRNA adenine N-6-methyltransferase</fullName>
    </alternativeName>
</protein>
<name>A0ABY7AI26_9ALTE</name>
<dbReference type="PANTHER" id="PTHR13393">
    <property type="entry name" value="SAM-DEPENDENT METHYLTRANSFERASE"/>
    <property type="match status" value="1"/>
</dbReference>
<dbReference type="HAMAP" id="MF_01848">
    <property type="entry name" value="23SrRNA_methyltr_F"/>
    <property type="match status" value="1"/>
</dbReference>
<evidence type="ECO:0000256" key="6">
    <source>
        <dbReference type="HAMAP-Rule" id="MF_01848"/>
    </source>
</evidence>
<dbReference type="PANTHER" id="PTHR13393:SF0">
    <property type="entry name" value="RNA N6-ADENOSINE-METHYLTRANSFERASE METTL16"/>
    <property type="match status" value="1"/>
</dbReference>
<keyword evidence="2 6" id="KW-0698">rRNA processing</keyword>
<evidence type="ECO:0000256" key="1">
    <source>
        <dbReference type="ARBA" id="ARBA00022490"/>
    </source>
</evidence>
<dbReference type="RefSeq" id="WP_268073082.1">
    <property type="nucleotide sequence ID" value="NZ_CP109965.1"/>
</dbReference>
<comment type="subcellular location">
    <subcellularLocation>
        <location evidence="6">Cytoplasm</location>
    </subcellularLocation>
</comment>
<dbReference type="Gene3D" id="3.40.50.150">
    <property type="entry name" value="Vaccinia Virus protein VP39"/>
    <property type="match status" value="1"/>
</dbReference>
<keyword evidence="8" id="KW-1185">Reference proteome</keyword>